<name>A0A1F6UUQ5_9BACT</name>
<dbReference type="SMART" id="SM00954">
    <property type="entry name" value="RelA_SpoT"/>
    <property type="match status" value="1"/>
</dbReference>
<dbReference type="InterPro" id="IPR012675">
    <property type="entry name" value="Beta-grasp_dom_sf"/>
</dbReference>
<dbReference type="InterPro" id="IPR033655">
    <property type="entry name" value="TGS_RelA/SpoT"/>
</dbReference>
<dbReference type="PROSITE" id="PS51880">
    <property type="entry name" value="TGS"/>
    <property type="match status" value="1"/>
</dbReference>
<evidence type="ECO:0008006" key="7">
    <source>
        <dbReference type="Google" id="ProtNLM"/>
    </source>
</evidence>
<dbReference type="InterPro" id="IPR043519">
    <property type="entry name" value="NT_sf"/>
</dbReference>
<accession>A0A1F6UUQ5</accession>
<evidence type="ECO:0000259" key="3">
    <source>
        <dbReference type="PROSITE" id="PS51831"/>
    </source>
</evidence>
<feature type="domain" description="HD" evidence="3">
    <location>
        <begin position="49"/>
        <end position="147"/>
    </location>
</feature>
<dbReference type="InterPro" id="IPR004811">
    <property type="entry name" value="RelA/Spo_fam"/>
</dbReference>
<dbReference type="SMART" id="SM00471">
    <property type="entry name" value="HDc"/>
    <property type="match status" value="1"/>
</dbReference>
<comment type="similarity">
    <text evidence="2">Belongs to the relA/spoT family.</text>
</comment>
<proteinExistence type="inferred from homology"/>
<dbReference type="Pfam" id="PF02824">
    <property type="entry name" value="TGS"/>
    <property type="match status" value="1"/>
</dbReference>
<protein>
    <recommendedName>
        <fullName evidence="7">TGS domain-containing protein</fullName>
    </recommendedName>
</protein>
<evidence type="ECO:0000313" key="6">
    <source>
        <dbReference type="Proteomes" id="UP000177869"/>
    </source>
</evidence>
<comment type="caution">
    <text evidence="5">The sequence shown here is derived from an EMBL/GenBank/DDBJ whole genome shotgun (WGS) entry which is preliminary data.</text>
</comment>
<evidence type="ECO:0000256" key="1">
    <source>
        <dbReference type="ARBA" id="ARBA00025704"/>
    </source>
</evidence>
<feature type="domain" description="TGS" evidence="4">
    <location>
        <begin position="389"/>
        <end position="450"/>
    </location>
</feature>
<dbReference type="AlphaFoldDB" id="A0A1F6UUQ5"/>
<dbReference type="Gene3D" id="3.30.460.10">
    <property type="entry name" value="Beta Polymerase, domain 2"/>
    <property type="match status" value="1"/>
</dbReference>
<comment type="pathway">
    <text evidence="1">Purine metabolism.</text>
</comment>
<dbReference type="Gene3D" id="1.10.3210.10">
    <property type="entry name" value="Hypothetical protein af1432"/>
    <property type="match status" value="1"/>
</dbReference>
<dbReference type="NCBIfam" id="TIGR00691">
    <property type="entry name" value="spoT_relA"/>
    <property type="match status" value="1"/>
</dbReference>
<organism evidence="5 6">
    <name type="scientific">Candidatus Nomurabacteria bacterium RIFCSPHIGHO2_01_FULL_38_19</name>
    <dbReference type="NCBI Taxonomy" id="1801732"/>
    <lineage>
        <taxon>Bacteria</taxon>
        <taxon>Candidatus Nomuraibacteriota</taxon>
    </lineage>
</organism>
<dbReference type="GO" id="GO:0015969">
    <property type="term" value="P:guanosine tetraphosphate metabolic process"/>
    <property type="evidence" value="ECO:0007669"/>
    <property type="project" value="InterPro"/>
</dbReference>
<dbReference type="STRING" id="1801732.A2814_03550"/>
<comment type="function">
    <text evidence="2">In eubacteria ppGpp (guanosine 3'-diphosphate 5'-diphosphate) is a mediator of the stringent response that coordinates a variety of cellular activities in response to changes in nutritional abundance.</text>
</comment>
<dbReference type="GO" id="GO:0005886">
    <property type="term" value="C:plasma membrane"/>
    <property type="evidence" value="ECO:0007669"/>
    <property type="project" value="TreeGrafter"/>
</dbReference>
<dbReference type="Pfam" id="PF13328">
    <property type="entry name" value="HD_4"/>
    <property type="match status" value="1"/>
</dbReference>
<dbReference type="InterPro" id="IPR004095">
    <property type="entry name" value="TGS"/>
</dbReference>
<dbReference type="CDD" id="cd00077">
    <property type="entry name" value="HDc"/>
    <property type="match status" value="1"/>
</dbReference>
<dbReference type="CDD" id="cd05399">
    <property type="entry name" value="NT_Rel-Spo_like"/>
    <property type="match status" value="1"/>
</dbReference>
<dbReference type="PANTHER" id="PTHR21262:SF31">
    <property type="entry name" value="GTP PYROPHOSPHOKINASE"/>
    <property type="match status" value="1"/>
</dbReference>
<dbReference type="InterPro" id="IPR007685">
    <property type="entry name" value="RelA_SpoT"/>
</dbReference>
<dbReference type="FunFam" id="1.10.3210.10:FF:000001">
    <property type="entry name" value="GTP pyrophosphokinase RelA"/>
    <property type="match status" value="1"/>
</dbReference>
<dbReference type="Proteomes" id="UP000177869">
    <property type="component" value="Unassembled WGS sequence"/>
</dbReference>
<evidence type="ECO:0000256" key="2">
    <source>
        <dbReference type="RuleBase" id="RU003847"/>
    </source>
</evidence>
<dbReference type="Pfam" id="PF04607">
    <property type="entry name" value="RelA_SpoT"/>
    <property type="match status" value="1"/>
</dbReference>
<dbReference type="InterPro" id="IPR003607">
    <property type="entry name" value="HD/PDEase_dom"/>
</dbReference>
<evidence type="ECO:0000313" key="5">
    <source>
        <dbReference type="EMBL" id="OGI61034.1"/>
    </source>
</evidence>
<evidence type="ECO:0000259" key="4">
    <source>
        <dbReference type="PROSITE" id="PS51880"/>
    </source>
</evidence>
<dbReference type="PROSITE" id="PS51831">
    <property type="entry name" value="HD"/>
    <property type="match status" value="1"/>
</dbReference>
<dbReference type="EMBL" id="MFTI01000008">
    <property type="protein sequence ID" value="OGI61034.1"/>
    <property type="molecule type" value="Genomic_DNA"/>
</dbReference>
<dbReference type="SUPFAM" id="SSF81301">
    <property type="entry name" value="Nucleotidyltransferase"/>
    <property type="match status" value="1"/>
</dbReference>
<dbReference type="CDD" id="cd01668">
    <property type="entry name" value="TGS_RSH"/>
    <property type="match status" value="1"/>
</dbReference>
<dbReference type="InterPro" id="IPR012676">
    <property type="entry name" value="TGS-like"/>
</dbReference>
<sequence length="492" mass="57132">MANKVEKIKEITDLIAGGVNKKEEELITKAYKLAESAHAGQKRLSGEPYFVHVFETAKAIAQLGMDAQTIVAGLLHDVLEDTKITEKEIEKEFNKDILFLIKGVTKLGTLKYSGYERHVESLRKFFMAMANDLRVVIIKLADRLHNLKTLEFMREDKRYRIAMESINVYAPLANRLGMGRLKGEIEDAAFPYAYPKEYTQMEEILKEKKELYQKYLIEVSEKLKKELQKNKIEFEINQRVKHKYSLYKKLLKYDMDIEKIYDIVALRIIVANVEECYRVLGIIHSIWNPLPGRIKDYIAIPKPNGYRSIHTTIFTGSGEVAEIQIKTKEMHLESAYGIAAHFAYKEYDKKKKNNEQLKFKWIEDLKNLNYSPDEPKKFIEQLKTDFFNDRIFIFTPKGDVVDLPEDSSPIDFAYEIHSDIGNHIAGVKINGKMSQIFSKLKNGDIVEIIKNKNSNPSNKWLEHIKTTIARKHIRSYLEKHSLLTRLKSFGRS</sequence>
<dbReference type="Gene3D" id="3.10.20.30">
    <property type="match status" value="1"/>
</dbReference>
<dbReference type="SUPFAM" id="SSF109604">
    <property type="entry name" value="HD-domain/PDEase-like"/>
    <property type="match status" value="1"/>
</dbReference>
<dbReference type="SUPFAM" id="SSF81271">
    <property type="entry name" value="TGS-like"/>
    <property type="match status" value="1"/>
</dbReference>
<dbReference type="FunFam" id="3.10.20.30:FF:000002">
    <property type="entry name" value="GTP pyrophosphokinase (RelA/SpoT)"/>
    <property type="match status" value="1"/>
</dbReference>
<dbReference type="InterPro" id="IPR006674">
    <property type="entry name" value="HD_domain"/>
</dbReference>
<dbReference type="PANTHER" id="PTHR21262">
    <property type="entry name" value="GUANOSINE-3',5'-BIS DIPHOSPHATE 3'-PYROPHOSPHOHYDROLASE"/>
    <property type="match status" value="1"/>
</dbReference>
<reference evidence="5 6" key="1">
    <citation type="journal article" date="2016" name="Nat. Commun.">
        <title>Thousands of microbial genomes shed light on interconnected biogeochemical processes in an aquifer system.</title>
        <authorList>
            <person name="Anantharaman K."/>
            <person name="Brown C.T."/>
            <person name="Hug L.A."/>
            <person name="Sharon I."/>
            <person name="Castelle C.J."/>
            <person name="Probst A.J."/>
            <person name="Thomas B.C."/>
            <person name="Singh A."/>
            <person name="Wilkins M.J."/>
            <person name="Karaoz U."/>
            <person name="Brodie E.L."/>
            <person name="Williams K.H."/>
            <person name="Hubbard S.S."/>
            <person name="Banfield J.F."/>
        </authorList>
    </citation>
    <scope>NUCLEOTIDE SEQUENCE [LARGE SCALE GENOMIC DNA]</scope>
</reference>
<gene>
    <name evidence="5" type="ORF">A2814_03550</name>
</gene>
<dbReference type="FunFam" id="3.30.460.10:FF:000001">
    <property type="entry name" value="GTP pyrophosphokinase RelA"/>
    <property type="match status" value="1"/>
</dbReference>